<dbReference type="Proteomes" id="UP000002734">
    <property type="component" value="Chromosome"/>
</dbReference>
<dbReference type="HOGENOM" id="CLU_000445_134_6_6"/>
<dbReference type="SUPFAM" id="SSF55073">
    <property type="entry name" value="Nucleotide cyclase"/>
    <property type="match status" value="1"/>
</dbReference>
<dbReference type="InterPro" id="IPR043128">
    <property type="entry name" value="Rev_trsase/Diguanyl_cyclase"/>
</dbReference>
<comment type="cofactor">
    <cofactor evidence="1">
        <name>Mg(2+)</name>
        <dbReference type="ChEBI" id="CHEBI:18420"/>
    </cofactor>
</comment>
<dbReference type="InterPro" id="IPR033479">
    <property type="entry name" value="dCache_1"/>
</dbReference>
<dbReference type="PANTHER" id="PTHR45138:SF9">
    <property type="entry name" value="DIGUANYLATE CYCLASE DGCM-RELATED"/>
    <property type="match status" value="1"/>
</dbReference>
<dbReference type="KEGG" id="dda:Dd703_0726"/>
<dbReference type="InterPro" id="IPR000160">
    <property type="entry name" value="GGDEF_dom"/>
</dbReference>
<accession>C6CA62</accession>
<dbReference type="CDD" id="cd18773">
    <property type="entry name" value="PDC1_HK_sensor"/>
    <property type="match status" value="1"/>
</dbReference>
<feature type="transmembrane region" description="Helical" evidence="10">
    <location>
        <begin position="33"/>
        <end position="54"/>
    </location>
</feature>
<keyword evidence="8 10" id="KW-0472">Membrane</keyword>
<dbReference type="InterPro" id="IPR029787">
    <property type="entry name" value="Nucleotide_cyclase"/>
</dbReference>
<dbReference type="EC" id="2.7.7.65" evidence="4"/>
<dbReference type="NCBIfam" id="TIGR00254">
    <property type="entry name" value="GGDEF"/>
    <property type="match status" value="1"/>
</dbReference>
<keyword evidence="6 10" id="KW-0812">Transmembrane</keyword>
<dbReference type="Pfam" id="PF02743">
    <property type="entry name" value="dCache_1"/>
    <property type="match status" value="1"/>
</dbReference>
<evidence type="ECO:0000256" key="9">
    <source>
        <dbReference type="ARBA" id="ARBA00034247"/>
    </source>
</evidence>
<keyword evidence="5" id="KW-1003">Cell membrane</keyword>
<dbReference type="Gene3D" id="3.30.70.270">
    <property type="match status" value="1"/>
</dbReference>
<dbReference type="Gene3D" id="3.30.450.20">
    <property type="entry name" value="PAS domain"/>
    <property type="match status" value="1"/>
</dbReference>
<proteinExistence type="predicted"/>
<comment type="subcellular location">
    <subcellularLocation>
        <location evidence="2">Cell membrane</location>
        <topology evidence="2">Multi-pass membrane protein</topology>
    </subcellularLocation>
</comment>
<dbReference type="EMBL" id="CP001654">
    <property type="protein sequence ID" value="ACS84537.1"/>
    <property type="molecule type" value="Genomic_DNA"/>
</dbReference>
<organism evidence="12 13">
    <name type="scientific">Musicola paradisiaca (strain Ech703)</name>
    <name type="common">Dickeya paradisiaca</name>
    <name type="synonym">Dickeya dadantii</name>
    <dbReference type="NCBI Taxonomy" id="579405"/>
    <lineage>
        <taxon>Bacteria</taxon>
        <taxon>Pseudomonadati</taxon>
        <taxon>Pseudomonadota</taxon>
        <taxon>Gammaproteobacteria</taxon>
        <taxon>Enterobacterales</taxon>
        <taxon>Pectobacteriaceae</taxon>
        <taxon>Musicola</taxon>
    </lineage>
</organism>
<evidence type="ECO:0000256" key="2">
    <source>
        <dbReference type="ARBA" id="ARBA00004651"/>
    </source>
</evidence>
<evidence type="ECO:0000256" key="1">
    <source>
        <dbReference type="ARBA" id="ARBA00001946"/>
    </source>
</evidence>
<dbReference type="STRING" id="579405.Dd703_0726"/>
<evidence type="ECO:0000256" key="7">
    <source>
        <dbReference type="ARBA" id="ARBA00022989"/>
    </source>
</evidence>
<keyword evidence="13" id="KW-1185">Reference proteome</keyword>
<keyword evidence="7 10" id="KW-1133">Transmembrane helix</keyword>
<gene>
    <name evidence="12" type="ordered locus">Dd703_0726</name>
</gene>
<dbReference type="FunFam" id="3.30.70.270:FF:000001">
    <property type="entry name" value="Diguanylate cyclase domain protein"/>
    <property type="match status" value="1"/>
</dbReference>
<dbReference type="CDD" id="cd01949">
    <property type="entry name" value="GGDEF"/>
    <property type="match status" value="1"/>
</dbReference>
<dbReference type="InterPro" id="IPR050469">
    <property type="entry name" value="Diguanylate_Cyclase"/>
</dbReference>
<dbReference type="SUPFAM" id="SSF103190">
    <property type="entry name" value="Sensory domain-like"/>
    <property type="match status" value="1"/>
</dbReference>
<evidence type="ECO:0000256" key="10">
    <source>
        <dbReference type="SAM" id="Phobius"/>
    </source>
</evidence>
<evidence type="ECO:0000256" key="3">
    <source>
        <dbReference type="ARBA" id="ARBA00004665"/>
    </source>
</evidence>
<protein>
    <recommendedName>
        <fullName evidence="4">diguanylate cyclase</fullName>
        <ecNumber evidence="4">2.7.7.65</ecNumber>
    </recommendedName>
</protein>
<dbReference type="Pfam" id="PF00990">
    <property type="entry name" value="GGDEF"/>
    <property type="match status" value="1"/>
</dbReference>
<dbReference type="AlphaFoldDB" id="C6CA62"/>
<evidence type="ECO:0000256" key="4">
    <source>
        <dbReference type="ARBA" id="ARBA00012528"/>
    </source>
</evidence>
<name>C6CA62_MUSP7</name>
<evidence type="ECO:0000256" key="5">
    <source>
        <dbReference type="ARBA" id="ARBA00022475"/>
    </source>
</evidence>
<comment type="catalytic activity">
    <reaction evidence="9">
        <text>2 GTP = 3',3'-c-di-GMP + 2 diphosphate</text>
        <dbReference type="Rhea" id="RHEA:24898"/>
        <dbReference type="ChEBI" id="CHEBI:33019"/>
        <dbReference type="ChEBI" id="CHEBI:37565"/>
        <dbReference type="ChEBI" id="CHEBI:58805"/>
        <dbReference type="EC" id="2.7.7.65"/>
    </reaction>
</comment>
<evidence type="ECO:0000256" key="8">
    <source>
        <dbReference type="ARBA" id="ARBA00023136"/>
    </source>
</evidence>
<feature type="transmembrane region" description="Helical" evidence="10">
    <location>
        <begin position="314"/>
        <end position="332"/>
    </location>
</feature>
<dbReference type="GO" id="GO:0005886">
    <property type="term" value="C:plasma membrane"/>
    <property type="evidence" value="ECO:0007669"/>
    <property type="project" value="UniProtKB-SubCell"/>
</dbReference>
<evidence type="ECO:0000256" key="6">
    <source>
        <dbReference type="ARBA" id="ARBA00022692"/>
    </source>
</evidence>
<sequence>MENTRRIINLDNKNNKHKITTCMKIKKIHKVKLLHLILFISIFSTFITLLNSYYSIYDVQKKLITEQSYRVDLNYSNKLASTVDNFINTSIEQLTYSAGLIEHDVHYGNISSLEKNTQKIHRISNRFNSVVVVNHDGVILATSPPELNLAGIRLTSSASKTALESKQPFVSPPYTSIVGNYLIFISVPIYSNSGDYLGYIGGTIYLNNRYIINNFMSTQFSNEGHNTYVIDREGVIIYHYDTARVGGKFDDINLLDNTFQQDKGNFMMLDEQNILSPAGFARSKSTGWLIITQQSFHSLKESLNSVMLSVLKTGLPLVLLTLLLLTVLAVYISRPLRQLAKSASTMEDFNVISKIRAVNSWYQEAEQLKRVLLIGTVLLHKRIGRLSSEAHTDPLNRRGMQESMEELRNEYKKIAVIAVDIDHFKQINDTFGHDTGDDVIRKLSQLFRQNFRKTDLICRIGGEEFLILLPGADIHIATIIAERLRNNVANASYLPNAHPVTISIGVTTFNPQTSPLDKAIKIADNALYKAKKGGRNKVMVSFAKEIS</sequence>
<dbReference type="PROSITE" id="PS50887">
    <property type="entry name" value="GGDEF"/>
    <property type="match status" value="1"/>
</dbReference>
<evidence type="ECO:0000259" key="11">
    <source>
        <dbReference type="PROSITE" id="PS50887"/>
    </source>
</evidence>
<feature type="domain" description="GGDEF" evidence="11">
    <location>
        <begin position="412"/>
        <end position="543"/>
    </location>
</feature>
<evidence type="ECO:0000313" key="13">
    <source>
        <dbReference type="Proteomes" id="UP000002734"/>
    </source>
</evidence>
<comment type="pathway">
    <text evidence="3">Purine metabolism; 3',5'-cyclic di-GMP biosynthesis.</text>
</comment>
<evidence type="ECO:0000313" key="12">
    <source>
        <dbReference type="EMBL" id="ACS84537.1"/>
    </source>
</evidence>
<dbReference type="PANTHER" id="PTHR45138">
    <property type="entry name" value="REGULATORY COMPONENTS OF SENSORY TRANSDUCTION SYSTEM"/>
    <property type="match status" value="1"/>
</dbReference>
<reference evidence="12" key="1">
    <citation type="submission" date="2009-06" db="EMBL/GenBank/DDBJ databases">
        <title>Complete sequence of Dickeya dadantii Ech703.</title>
        <authorList>
            <consortium name="US DOE Joint Genome Institute"/>
            <person name="Lucas S."/>
            <person name="Copeland A."/>
            <person name="Lapidus A."/>
            <person name="Glavina del Rio T."/>
            <person name="Dalin E."/>
            <person name="Tice H."/>
            <person name="Bruce D."/>
            <person name="Goodwin L."/>
            <person name="Pitluck S."/>
            <person name="Chertkov O."/>
            <person name="Brettin T."/>
            <person name="Detter J.C."/>
            <person name="Han C."/>
            <person name="Larimer F."/>
            <person name="Land M."/>
            <person name="Hauser L."/>
            <person name="Kyrpides N."/>
            <person name="Mikhailova N."/>
            <person name="Balakrishnan V."/>
            <person name="Glasner J."/>
            <person name="Perna N.T."/>
        </authorList>
    </citation>
    <scope>NUCLEOTIDE SEQUENCE [LARGE SCALE GENOMIC DNA]</scope>
    <source>
        <strain evidence="12">Ech703</strain>
    </source>
</reference>
<dbReference type="GO" id="GO:0052621">
    <property type="term" value="F:diguanylate cyclase activity"/>
    <property type="evidence" value="ECO:0007669"/>
    <property type="project" value="UniProtKB-EC"/>
</dbReference>
<dbReference type="eggNOG" id="COG3706">
    <property type="taxonomic scope" value="Bacteria"/>
</dbReference>
<dbReference type="InterPro" id="IPR029151">
    <property type="entry name" value="Sensor-like_sf"/>
</dbReference>
<dbReference type="SMART" id="SM00267">
    <property type="entry name" value="GGDEF"/>
    <property type="match status" value="1"/>
</dbReference>